<proteinExistence type="predicted"/>
<organism evidence="1 2">
    <name type="scientific">Sphaerotilus natans subsp. natans DSM 6575</name>
    <dbReference type="NCBI Taxonomy" id="1286631"/>
    <lineage>
        <taxon>Bacteria</taxon>
        <taxon>Pseudomonadati</taxon>
        <taxon>Pseudomonadota</taxon>
        <taxon>Betaproteobacteria</taxon>
        <taxon>Burkholderiales</taxon>
        <taxon>Sphaerotilaceae</taxon>
        <taxon>Sphaerotilus</taxon>
    </lineage>
</organism>
<gene>
    <name evidence="1" type="ORF">X805_04900</name>
</gene>
<dbReference type="AlphaFoldDB" id="A0A059KR78"/>
<evidence type="ECO:0000313" key="2">
    <source>
        <dbReference type="Proteomes" id="UP000026714"/>
    </source>
</evidence>
<dbReference type="Proteomes" id="UP000026714">
    <property type="component" value="Unassembled WGS sequence"/>
</dbReference>
<evidence type="ECO:0000313" key="1">
    <source>
        <dbReference type="EMBL" id="KDB53936.1"/>
    </source>
</evidence>
<dbReference type="RefSeq" id="WP_037477833.1">
    <property type="nucleotide sequence ID" value="NZ_AZRA01000010.1"/>
</dbReference>
<accession>A0A059KR78</accession>
<protein>
    <submittedName>
        <fullName evidence="1">Uncharacterized protein</fullName>
    </submittedName>
</protein>
<dbReference type="STRING" id="34103.SAMN05421778_11468"/>
<sequence length="86" mass="8869">MTTTVNLPASLVTLLGVDAAWHPVQPDTISVSAGTATLTFSGLAEMVWAPLLPVLGAQPGEPPAVDYLTDANGDVLTNSANEPLWV</sequence>
<reference evidence="1 2" key="1">
    <citation type="journal article" date="2014" name="FEMS Microbiol. Ecol.">
        <title>Sphaerotilus natans encrusted with nanoball-shaped Fe(III) oxide minerals formed by nitrate-reducing mixotrophic Fe(II) oxidation.</title>
        <authorList>
            <person name="Park S."/>
            <person name="Kim D.H."/>
            <person name="Lee J.H."/>
            <person name="Hur H.G."/>
        </authorList>
    </citation>
    <scope>NUCLEOTIDE SEQUENCE [LARGE SCALE GENOMIC DNA]</scope>
    <source>
        <strain evidence="1 2">DSM 6575</strain>
    </source>
</reference>
<keyword evidence="2" id="KW-1185">Reference proteome</keyword>
<dbReference type="EMBL" id="AZRA01000010">
    <property type="protein sequence ID" value="KDB53936.1"/>
    <property type="molecule type" value="Genomic_DNA"/>
</dbReference>
<comment type="caution">
    <text evidence="1">The sequence shown here is derived from an EMBL/GenBank/DDBJ whole genome shotgun (WGS) entry which is preliminary data.</text>
</comment>
<name>A0A059KR78_9BURK</name>